<protein>
    <recommendedName>
        <fullName evidence="1">Methyltransferase type 11 domain-containing protein</fullName>
    </recommendedName>
</protein>
<dbReference type="SUPFAM" id="SSF53335">
    <property type="entry name" value="S-adenosyl-L-methionine-dependent methyltransferases"/>
    <property type="match status" value="1"/>
</dbReference>
<reference evidence="2 3" key="1">
    <citation type="submission" date="2020-08" db="EMBL/GenBank/DDBJ databases">
        <title>Sequencing the genomes of 1000 actinobacteria strains.</title>
        <authorList>
            <person name="Klenk H.-P."/>
        </authorList>
    </citation>
    <scope>NUCLEOTIDE SEQUENCE [LARGE SCALE GENOMIC DNA]</scope>
    <source>
        <strain evidence="2 3">DSM 105369</strain>
    </source>
</reference>
<dbReference type="RefSeq" id="WP_183319789.1">
    <property type="nucleotide sequence ID" value="NZ_JACHVQ010000001.1"/>
</dbReference>
<sequence>MSGVDEIELNAYRASPGGVYRSESVTVRRRQVVDQRRLSIARTEHFDIGRVGTGLLLEHDLSPDMVSDDISGQLSTELFDAGWIRGPRLFEELLVGIVLTSAETPQQAWLNFYRNTIRRIDEEIARPTGRGSIAAYAPVHAHVGQVVRGRSVHELGTCFGFQALRLARAGLELTASDLSAGSVHLLRDMSELLDLPVTTQVSDAARITVPDASCDTVLAIHLLEHVPDETAVEIIREACRVARHRVVVAVPFEDEPAQQFGHLRSLGLDDLRGWARAAATEWPWQVYEHHGGWLLLDRPD</sequence>
<feature type="domain" description="Methyltransferase type 11" evidence="1">
    <location>
        <begin position="154"/>
        <end position="245"/>
    </location>
</feature>
<dbReference type="InterPro" id="IPR013216">
    <property type="entry name" value="Methyltransf_11"/>
</dbReference>
<organism evidence="2 3">
    <name type="scientific">Flexivirga oryzae</name>
    <dbReference type="NCBI Taxonomy" id="1794944"/>
    <lineage>
        <taxon>Bacteria</taxon>
        <taxon>Bacillati</taxon>
        <taxon>Actinomycetota</taxon>
        <taxon>Actinomycetes</taxon>
        <taxon>Micrococcales</taxon>
        <taxon>Dermacoccaceae</taxon>
        <taxon>Flexivirga</taxon>
    </lineage>
</organism>
<dbReference type="InterPro" id="IPR029063">
    <property type="entry name" value="SAM-dependent_MTases_sf"/>
</dbReference>
<accession>A0A839N1A6</accession>
<dbReference type="Pfam" id="PF08241">
    <property type="entry name" value="Methyltransf_11"/>
    <property type="match status" value="1"/>
</dbReference>
<comment type="caution">
    <text evidence="2">The sequence shown here is derived from an EMBL/GenBank/DDBJ whole genome shotgun (WGS) entry which is preliminary data.</text>
</comment>
<dbReference type="NCBIfam" id="NF041255">
    <property type="entry name" value="mycofact_MftM"/>
    <property type="match status" value="1"/>
</dbReference>
<keyword evidence="3" id="KW-1185">Reference proteome</keyword>
<gene>
    <name evidence="2" type="ORF">FHU39_001514</name>
</gene>
<evidence type="ECO:0000259" key="1">
    <source>
        <dbReference type="Pfam" id="PF08241"/>
    </source>
</evidence>
<dbReference type="Gene3D" id="3.40.50.150">
    <property type="entry name" value="Vaccinia Virus protein VP39"/>
    <property type="match status" value="1"/>
</dbReference>
<dbReference type="GO" id="GO:0008757">
    <property type="term" value="F:S-adenosylmethionine-dependent methyltransferase activity"/>
    <property type="evidence" value="ECO:0007669"/>
    <property type="project" value="InterPro"/>
</dbReference>
<proteinExistence type="predicted"/>
<dbReference type="Proteomes" id="UP000559182">
    <property type="component" value="Unassembled WGS sequence"/>
</dbReference>
<evidence type="ECO:0000313" key="2">
    <source>
        <dbReference type="EMBL" id="MBB2891530.1"/>
    </source>
</evidence>
<evidence type="ECO:0000313" key="3">
    <source>
        <dbReference type="Proteomes" id="UP000559182"/>
    </source>
</evidence>
<name>A0A839N1A6_9MICO</name>
<dbReference type="EMBL" id="JACHVQ010000001">
    <property type="protein sequence ID" value="MBB2891530.1"/>
    <property type="molecule type" value="Genomic_DNA"/>
</dbReference>
<dbReference type="AlphaFoldDB" id="A0A839N1A6"/>